<feature type="region of interest" description="Disordered" evidence="2">
    <location>
        <begin position="261"/>
        <end position="304"/>
    </location>
</feature>
<evidence type="ECO:0000256" key="2">
    <source>
        <dbReference type="SAM" id="MobiDB-lite"/>
    </source>
</evidence>
<proteinExistence type="predicted"/>
<gene>
    <name evidence="3" type="ORF">FCC1311_015692</name>
</gene>
<evidence type="ECO:0000313" key="4">
    <source>
        <dbReference type="Proteomes" id="UP000241890"/>
    </source>
</evidence>
<feature type="compositionally biased region" description="Low complexity" evidence="2">
    <location>
        <begin position="413"/>
        <end position="422"/>
    </location>
</feature>
<feature type="region of interest" description="Disordered" evidence="2">
    <location>
        <begin position="450"/>
        <end position="469"/>
    </location>
</feature>
<keyword evidence="4" id="KW-1185">Reference proteome</keyword>
<keyword evidence="1" id="KW-0175">Coiled coil</keyword>
<dbReference type="AlphaFoldDB" id="A0A2R5GB52"/>
<feature type="region of interest" description="Disordered" evidence="2">
    <location>
        <begin position="404"/>
        <end position="432"/>
    </location>
</feature>
<sequence>MADEDEVREILQDIDALSTGARRLSIGSASASSLAWTLPTESELTRLEYENSFLQSAETLLESKCAALDSRLEETESLLRVRDKLVQKQRQELAAKDAELRQACNRVSSLEDAARTHNNQLAELRAAAHNTARDEDAALEMQIRATTQACEENQVLCAEVDRLRGELRQAHADAERVNASNLAQGELQIALERAQARVSALESQLEAEKTTNAHSMQKIDQENEKHKIECSLLREQLSAVSTREGDLGARLHEQLEKSVENASHALRRADRADAQGRQLERERDAAQSELEAERGRRQRADTEATMAVQECARLQSSLRLEKEERARDAAQAKHDAEDTRRRLCEVEADLEAERESNRALRQKLAEVSRKFEAALTQTRKTAGAATQESRALREMLRECESLLLERASRPRATRSSPHTPSRNRLSQRDSEASRLIAQSAESLRMRKLRMGTAQSPRSMASPSSRAARTSLRHNTFHELHPLRRSALSGHGQDLSEMFASLAT</sequence>
<reference evidence="3 4" key="1">
    <citation type="submission" date="2017-12" db="EMBL/GenBank/DDBJ databases">
        <title>Sequencing, de novo assembly and annotation of complete genome of a new Thraustochytrid species, strain FCC1311.</title>
        <authorList>
            <person name="Sedici K."/>
            <person name="Godart F."/>
            <person name="Aiese Cigliano R."/>
            <person name="Sanseverino W."/>
            <person name="Barakat M."/>
            <person name="Ortet P."/>
            <person name="Marechal E."/>
            <person name="Cagnac O."/>
            <person name="Amato A."/>
        </authorList>
    </citation>
    <scope>NUCLEOTIDE SEQUENCE [LARGE SCALE GENOMIC DNA]</scope>
</reference>
<dbReference type="EMBL" id="BEYU01000012">
    <property type="protein sequence ID" value="GBG25351.1"/>
    <property type="molecule type" value="Genomic_DNA"/>
</dbReference>
<protein>
    <submittedName>
        <fullName evidence="3">Laminin subunit alpha-5</fullName>
    </submittedName>
</protein>
<feature type="coiled-coil region" evidence="1">
    <location>
        <begin position="86"/>
        <end position="127"/>
    </location>
</feature>
<organism evidence="3 4">
    <name type="scientific">Hondaea fermentalgiana</name>
    <dbReference type="NCBI Taxonomy" id="2315210"/>
    <lineage>
        <taxon>Eukaryota</taxon>
        <taxon>Sar</taxon>
        <taxon>Stramenopiles</taxon>
        <taxon>Bigyra</taxon>
        <taxon>Labyrinthulomycetes</taxon>
        <taxon>Thraustochytrida</taxon>
        <taxon>Thraustochytriidae</taxon>
        <taxon>Hondaea</taxon>
    </lineage>
</organism>
<evidence type="ECO:0000256" key="1">
    <source>
        <dbReference type="SAM" id="Coils"/>
    </source>
</evidence>
<evidence type="ECO:0000313" key="3">
    <source>
        <dbReference type="EMBL" id="GBG25351.1"/>
    </source>
</evidence>
<comment type="caution">
    <text evidence="3">The sequence shown here is derived from an EMBL/GenBank/DDBJ whole genome shotgun (WGS) entry which is preliminary data.</text>
</comment>
<name>A0A2R5GB52_9STRA</name>
<dbReference type="InParanoid" id="A0A2R5GB52"/>
<dbReference type="Proteomes" id="UP000241890">
    <property type="component" value="Unassembled WGS sequence"/>
</dbReference>
<feature type="compositionally biased region" description="Basic and acidic residues" evidence="2">
    <location>
        <begin position="267"/>
        <end position="302"/>
    </location>
</feature>
<feature type="compositionally biased region" description="Low complexity" evidence="2">
    <location>
        <begin position="453"/>
        <end position="469"/>
    </location>
</feature>
<accession>A0A2R5GB52</accession>